<protein>
    <submittedName>
        <fullName evidence="1">Uncharacterized protein</fullName>
    </submittedName>
</protein>
<sequence>MAKSLVNVQTLLLFRPVWMNSIWMWRAAYYLHNECTFGIQ</sequence>
<dbReference type="Proteomes" id="UP001250538">
    <property type="component" value="Unassembled WGS sequence"/>
</dbReference>
<gene>
    <name evidence="1" type="ORF">RQP50_11330</name>
</gene>
<evidence type="ECO:0000313" key="2">
    <source>
        <dbReference type="Proteomes" id="UP001250538"/>
    </source>
</evidence>
<dbReference type="EMBL" id="JAVYAA010000002">
    <property type="protein sequence ID" value="MDT8976836.1"/>
    <property type="molecule type" value="Genomic_DNA"/>
</dbReference>
<keyword evidence="2" id="KW-1185">Reference proteome</keyword>
<name>A0AAJ2JVU2_9BACL</name>
<reference evidence="2" key="1">
    <citation type="submission" date="2023-09" db="EMBL/GenBank/DDBJ databases">
        <title>Paenibacillus sp. chi10 Genome sequencing and assembly.</title>
        <authorList>
            <person name="Kim I."/>
        </authorList>
    </citation>
    <scope>NUCLEOTIDE SEQUENCE [LARGE SCALE GENOMIC DNA]</scope>
    <source>
        <strain evidence="2">chi10</strain>
    </source>
</reference>
<accession>A0AAJ2JVU2</accession>
<dbReference type="RefSeq" id="WP_315745758.1">
    <property type="nucleotide sequence ID" value="NZ_JAVYAA010000002.1"/>
</dbReference>
<organism evidence="1 2">
    <name type="scientific">Paenibacillus suaedae</name>
    <dbReference type="NCBI Taxonomy" id="3077233"/>
    <lineage>
        <taxon>Bacteria</taxon>
        <taxon>Bacillati</taxon>
        <taxon>Bacillota</taxon>
        <taxon>Bacilli</taxon>
        <taxon>Bacillales</taxon>
        <taxon>Paenibacillaceae</taxon>
        <taxon>Paenibacillus</taxon>
    </lineage>
</organism>
<proteinExistence type="predicted"/>
<comment type="caution">
    <text evidence="1">The sequence shown here is derived from an EMBL/GenBank/DDBJ whole genome shotgun (WGS) entry which is preliminary data.</text>
</comment>
<evidence type="ECO:0000313" key="1">
    <source>
        <dbReference type="EMBL" id="MDT8976836.1"/>
    </source>
</evidence>
<dbReference type="AlphaFoldDB" id="A0AAJ2JVU2"/>